<dbReference type="InterPro" id="IPR055414">
    <property type="entry name" value="LRR_R13L4/SHOC2-like"/>
</dbReference>
<organism evidence="24">
    <name type="scientific">Eucalyptus grandis</name>
    <name type="common">Flooded gum</name>
    <dbReference type="NCBI Taxonomy" id="71139"/>
    <lineage>
        <taxon>Eukaryota</taxon>
        <taxon>Viridiplantae</taxon>
        <taxon>Streptophyta</taxon>
        <taxon>Embryophyta</taxon>
        <taxon>Tracheophyta</taxon>
        <taxon>Spermatophyta</taxon>
        <taxon>Magnoliopsida</taxon>
        <taxon>eudicotyledons</taxon>
        <taxon>Gunneridae</taxon>
        <taxon>Pentapetalae</taxon>
        <taxon>rosids</taxon>
        <taxon>malvids</taxon>
        <taxon>Myrtales</taxon>
        <taxon>Myrtaceae</taxon>
        <taxon>Myrtoideae</taxon>
        <taxon>Eucalypteae</taxon>
        <taxon>Eucalyptus</taxon>
    </lineage>
</organism>
<protein>
    <recommendedName>
        <fullName evidence="3">non-specific serine/threonine protein kinase</fullName>
        <ecNumber evidence="3">2.7.11.1</ecNumber>
    </recommendedName>
</protein>
<dbReference type="InterPro" id="IPR011009">
    <property type="entry name" value="Kinase-like_dom_sf"/>
</dbReference>
<dbReference type="PROSITE" id="PS50011">
    <property type="entry name" value="PROTEIN_KINASE_DOM"/>
    <property type="match status" value="1"/>
</dbReference>
<keyword evidence="18" id="KW-0325">Glycoprotein</keyword>
<keyword evidence="7" id="KW-0433">Leucine-rich repeat</keyword>
<reference evidence="24" key="1">
    <citation type="submission" date="2013-07" db="EMBL/GenBank/DDBJ databases">
        <title>The genome of Eucalyptus grandis.</title>
        <authorList>
            <person name="Schmutz J."/>
            <person name="Hayes R."/>
            <person name="Myburg A."/>
            <person name="Tuskan G."/>
            <person name="Grattapaglia D."/>
            <person name="Rokhsar D.S."/>
        </authorList>
    </citation>
    <scope>NUCLEOTIDE SEQUENCE</scope>
    <source>
        <tissue evidence="24">Leaf extractions</tissue>
    </source>
</reference>
<dbReference type="FunFam" id="3.80.10.10:FF:000416">
    <property type="entry name" value="Probable leucine-rich repeat receptor-like protein kinase At5g63930"/>
    <property type="match status" value="1"/>
</dbReference>
<dbReference type="GO" id="GO:0004672">
    <property type="term" value="F:protein kinase activity"/>
    <property type="evidence" value="ECO:0000318"/>
    <property type="project" value="GO_Central"/>
</dbReference>
<keyword evidence="15 22" id="KW-1133">Transmembrane helix</keyword>
<dbReference type="InterPro" id="IPR032675">
    <property type="entry name" value="LRR_dom_sf"/>
</dbReference>
<dbReference type="Pfam" id="PF00560">
    <property type="entry name" value="LRR_1"/>
    <property type="match status" value="4"/>
</dbReference>
<keyword evidence="14 21" id="KW-0067">ATP-binding</keyword>
<evidence type="ECO:0000256" key="4">
    <source>
        <dbReference type="ARBA" id="ARBA00022475"/>
    </source>
</evidence>
<evidence type="ECO:0000256" key="22">
    <source>
        <dbReference type="SAM" id="Phobius"/>
    </source>
</evidence>
<dbReference type="FunFam" id="3.80.10.10:FF:000111">
    <property type="entry name" value="LRR receptor-like serine/threonine-protein kinase ERECTA"/>
    <property type="match status" value="1"/>
</dbReference>
<evidence type="ECO:0000256" key="5">
    <source>
        <dbReference type="ARBA" id="ARBA00022527"/>
    </source>
</evidence>
<dbReference type="SMART" id="SM00369">
    <property type="entry name" value="LRR_TYP"/>
    <property type="match status" value="6"/>
</dbReference>
<dbReference type="OMA" id="WSTHYWR"/>
<evidence type="ECO:0000256" key="2">
    <source>
        <dbReference type="ARBA" id="ARBA00009592"/>
    </source>
</evidence>
<evidence type="ECO:0000259" key="23">
    <source>
        <dbReference type="PROSITE" id="PS50011"/>
    </source>
</evidence>
<dbReference type="InterPro" id="IPR000719">
    <property type="entry name" value="Prot_kinase_dom"/>
</dbReference>
<dbReference type="InterPro" id="IPR051716">
    <property type="entry name" value="Plant_RL_S/T_kinase"/>
</dbReference>
<dbReference type="Pfam" id="PF23598">
    <property type="entry name" value="LRR_14"/>
    <property type="match status" value="1"/>
</dbReference>
<comment type="similarity">
    <text evidence="2">Belongs to the RLP family.</text>
</comment>
<keyword evidence="8" id="KW-0808">Transferase</keyword>
<dbReference type="GO" id="GO:0005886">
    <property type="term" value="C:plasma membrane"/>
    <property type="evidence" value="ECO:0007669"/>
    <property type="project" value="UniProtKB-SubCell"/>
</dbReference>
<dbReference type="FunFam" id="3.30.200.20:FF:000309">
    <property type="entry name" value="Leucine-rich repeat receptor protein kinase MSP1"/>
    <property type="match status" value="1"/>
</dbReference>
<sequence length="516" mass="57512">MWATSAFPNSSCTPTSEARALLRSGWWPDHVTGNGSLSPCTWRGIWCDAHGSVRIVQWSTHYWRDFELGSMDFSLLPNLASLVLPFLDLTGRIPLQICALSRLARLDLSGNSLSGELPPCLGNLTMLEELDLQHNQLRGPIPPELGTLKRLVRLFLGYNNLNGTIPSSIGNLSNLTYLYLSDNQFLSGSVPSEIGNLKSLAHLDLSSNNFSGEIPVEFGHLTALIDLYLDNDSLSGTIPPSIGNLKRLAELDLSLNNFSGEIPIEFGHLTALIDFYLDNNSLSGTIPPSIGNLKCLAELDLSLNNFSGEIPVEFGRLTAWYDLDLHNNCLSGTIPGSLIEHLHLRSINLSHNLFTGPISDRLVTAHSRDAFLGNKGLYIVKDRPPLRLVLAIFPVFFAVLGSCFFLRRRMKRDETKEMPEKDGDFMSIWNYDGKIAYEDIVKATEDFDIKYCVGTGGYGSIYRAELPNGKIVALKKLHRFEAEDPSFDKSFRNEVKHLTSVRHRSIIRLYGFCLHQ</sequence>
<evidence type="ECO:0000256" key="1">
    <source>
        <dbReference type="ARBA" id="ARBA00004251"/>
    </source>
</evidence>
<keyword evidence="16 22" id="KW-0472">Membrane</keyword>
<dbReference type="EMBL" id="KK198761">
    <property type="protein sequence ID" value="KCW56528.1"/>
    <property type="molecule type" value="Genomic_DNA"/>
</dbReference>
<feature type="domain" description="Protein kinase" evidence="23">
    <location>
        <begin position="447"/>
        <end position="516"/>
    </location>
</feature>
<evidence type="ECO:0000256" key="16">
    <source>
        <dbReference type="ARBA" id="ARBA00023136"/>
    </source>
</evidence>
<dbReference type="InterPro" id="IPR001245">
    <property type="entry name" value="Ser-Thr/Tyr_kinase_cat_dom"/>
</dbReference>
<dbReference type="PRINTS" id="PR00019">
    <property type="entry name" value="LEURICHRPT"/>
</dbReference>
<gene>
    <name evidence="24" type="ORF">EUGRSUZ_I02256</name>
</gene>
<evidence type="ECO:0000256" key="18">
    <source>
        <dbReference type="ARBA" id="ARBA00023180"/>
    </source>
</evidence>
<dbReference type="InterPro" id="IPR017441">
    <property type="entry name" value="Protein_kinase_ATP_BS"/>
</dbReference>
<evidence type="ECO:0000256" key="21">
    <source>
        <dbReference type="PROSITE-ProRule" id="PRU10141"/>
    </source>
</evidence>
<evidence type="ECO:0000256" key="7">
    <source>
        <dbReference type="ARBA" id="ARBA00022614"/>
    </source>
</evidence>
<dbReference type="Gene3D" id="3.80.10.10">
    <property type="entry name" value="Ribonuclease Inhibitor"/>
    <property type="match status" value="3"/>
</dbReference>
<dbReference type="InParanoid" id="A0A059ARQ9"/>
<dbReference type="PANTHER" id="PTHR48053:SF164">
    <property type="entry name" value="LEUCINE-RICH REPEAT-CONTAINING N-TERMINAL PLANT-TYPE DOMAIN-CONTAINING PROTEIN"/>
    <property type="match status" value="1"/>
</dbReference>
<dbReference type="GO" id="GO:0004674">
    <property type="term" value="F:protein serine/threonine kinase activity"/>
    <property type="evidence" value="ECO:0007669"/>
    <property type="project" value="UniProtKB-KW"/>
</dbReference>
<evidence type="ECO:0000256" key="15">
    <source>
        <dbReference type="ARBA" id="ARBA00022989"/>
    </source>
</evidence>
<dbReference type="InterPro" id="IPR003591">
    <property type="entry name" value="Leu-rich_rpt_typical-subtyp"/>
</dbReference>
<evidence type="ECO:0000256" key="17">
    <source>
        <dbReference type="ARBA" id="ARBA00023170"/>
    </source>
</evidence>
<dbReference type="PANTHER" id="PTHR48053">
    <property type="entry name" value="LEUCINE RICH REPEAT FAMILY PROTEIN, EXPRESSED"/>
    <property type="match status" value="1"/>
</dbReference>
<evidence type="ECO:0000256" key="20">
    <source>
        <dbReference type="ARBA" id="ARBA00048679"/>
    </source>
</evidence>
<dbReference type="SUPFAM" id="SSF56112">
    <property type="entry name" value="Protein kinase-like (PK-like)"/>
    <property type="match status" value="1"/>
</dbReference>
<evidence type="ECO:0000256" key="19">
    <source>
        <dbReference type="ARBA" id="ARBA00047899"/>
    </source>
</evidence>
<dbReference type="Pfam" id="PF07714">
    <property type="entry name" value="PK_Tyr_Ser-Thr"/>
    <property type="match status" value="1"/>
</dbReference>
<dbReference type="AlphaFoldDB" id="A0A059ARQ9"/>
<evidence type="ECO:0000256" key="6">
    <source>
        <dbReference type="ARBA" id="ARBA00022553"/>
    </source>
</evidence>
<evidence type="ECO:0000256" key="9">
    <source>
        <dbReference type="ARBA" id="ARBA00022692"/>
    </source>
</evidence>
<evidence type="ECO:0000256" key="12">
    <source>
        <dbReference type="ARBA" id="ARBA00022741"/>
    </source>
</evidence>
<dbReference type="PROSITE" id="PS00107">
    <property type="entry name" value="PROTEIN_KINASE_ATP"/>
    <property type="match status" value="1"/>
</dbReference>
<dbReference type="InterPro" id="IPR001611">
    <property type="entry name" value="Leu-rich_rpt"/>
</dbReference>
<dbReference type="Gene3D" id="3.30.200.20">
    <property type="entry name" value="Phosphorylase Kinase, domain 1"/>
    <property type="match status" value="1"/>
</dbReference>
<keyword evidence="17" id="KW-0675">Receptor</keyword>
<feature type="binding site" evidence="21">
    <location>
        <position position="475"/>
    </location>
    <ligand>
        <name>ATP</name>
        <dbReference type="ChEBI" id="CHEBI:30616"/>
    </ligand>
</feature>
<dbReference type="Gramene" id="KCW56528">
    <property type="protein sequence ID" value="KCW56528"/>
    <property type="gene ID" value="EUGRSUZ_I02256"/>
</dbReference>
<feature type="transmembrane region" description="Helical" evidence="22">
    <location>
        <begin position="388"/>
        <end position="406"/>
    </location>
</feature>
<keyword evidence="9 22" id="KW-0812">Transmembrane</keyword>
<evidence type="ECO:0000256" key="3">
    <source>
        <dbReference type="ARBA" id="ARBA00012513"/>
    </source>
</evidence>
<keyword evidence="4" id="KW-1003">Cell membrane</keyword>
<evidence type="ECO:0000256" key="11">
    <source>
        <dbReference type="ARBA" id="ARBA00022737"/>
    </source>
</evidence>
<keyword evidence="10" id="KW-0732">Signal</keyword>
<keyword evidence="13" id="KW-0418">Kinase</keyword>
<evidence type="ECO:0000313" key="24">
    <source>
        <dbReference type="EMBL" id="KCW56528.1"/>
    </source>
</evidence>
<evidence type="ECO:0000256" key="13">
    <source>
        <dbReference type="ARBA" id="ARBA00022777"/>
    </source>
</evidence>
<name>A0A059ARQ9_EUCGR</name>
<evidence type="ECO:0000256" key="10">
    <source>
        <dbReference type="ARBA" id="ARBA00022729"/>
    </source>
</evidence>
<proteinExistence type="inferred from homology"/>
<comment type="catalytic activity">
    <reaction evidence="20">
        <text>L-seryl-[protein] + ATP = O-phospho-L-seryl-[protein] + ADP + H(+)</text>
        <dbReference type="Rhea" id="RHEA:17989"/>
        <dbReference type="Rhea" id="RHEA-COMP:9863"/>
        <dbReference type="Rhea" id="RHEA-COMP:11604"/>
        <dbReference type="ChEBI" id="CHEBI:15378"/>
        <dbReference type="ChEBI" id="CHEBI:29999"/>
        <dbReference type="ChEBI" id="CHEBI:30616"/>
        <dbReference type="ChEBI" id="CHEBI:83421"/>
        <dbReference type="ChEBI" id="CHEBI:456216"/>
        <dbReference type="EC" id="2.7.11.1"/>
    </reaction>
</comment>
<evidence type="ECO:0000256" key="8">
    <source>
        <dbReference type="ARBA" id="ARBA00022679"/>
    </source>
</evidence>
<comment type="subcellular location">
    <subcellularLocation>
        <location evidence="1">Cell membrane</location>
        <topology evidence="1">Single-pass type I membrane protein</topology>
    </subcellularLocation>
</comment>
<dbReference type="FunFam" id="3.80.10.10:FF:000400">
    <property type="entry name" value="Nuclear pore complex protein NUP107"/>
    <property type="match status" value="1"/>
</dbReference>
<dbReference type="SUPFAM" id="SSF52058">
    <property type="entry name" value="L domain-like"/>
    <property type="match status" value="1"/>
</dbReference>
<dbReference type="GO" id="GO:0005524">
    <property type="term" value="F:ATP binding"/>
    <property type="evidence" value="ECO:0007669"/>
    <property type="project" value="UniProtKB-UniRule"/>
</dbReference>
<keyword evidence="5" id="KW-0723">Serine/threonine-protein kinase</keyword>
<evidence type="ECO:0000256" key="14">
    <source>
        <dbReference type="ARBA" id="ARBA00022840"/>
    </source>
</evidence>
<comment type="catalytic activity">
    <reaction evidence="19">
        <text>L-threonyl-[protein] + ATP = O-phospho-L-threonyl-[protein] + ADP + H(+)</text>
        <dbReference type="Rhea" id="RHEA:46608"/>
        <dbReference type="Rhea" id="RHEA-COMP:11060"/>
        <dbReference type="Rhea" id="RHEA-COMP:11605"/>
        <dbReference type="ChEBI" id="CHEBI:15378"/>
        <dbReference type="ChEBI" id="CHEBI:30013"/>
        <dbReference type="ChEBI" id="CHEBI:30616"/>
        <dbReference type="ChEBI" id="CHEBI:61977"/>
        <dbReference type="ChEBI" id="CHEBI:456216"/>
        <dbReference type="EC" id="2.7.11.1"/>
    </reaction>
</comment>
<dbReference type="EC" id="2.7.11.1" evidence="3"/>
<keyword evidence="6" id="KW-0597">Phosphoprotein</keyword>
<keyword evidence="12 21" id="KW-0547">Nucleotide-binding</keyword>
<keyword evidence="11" id="KW-0677">Repeat</keyword>
<accession>A0A059ARQ9</accession>